<evidence type="ECO:0000256" key="4">
    <source>
        <dbReference type="ARBA" id="ARBA00023136"/>
    </source>
</evidence>
<protein>
    <recommendedName>
        <fullName evidence="7">Rhodopsin domain-containing protein</fullName>
    </recommendedName>
</protein>
<name>A0A6A6JLN4_WESOR</name>
<accession>A0A6A6JLN4</accession>
<feature type="transmembrane region" description="Helical" evidence="6">
    <location>
        <begin position="186"/>
        <end position="205"/>
    </location>
</feature>
<feature type="transmembrane region" description="Helical" evidence="6">
    <location>
        <begin position="134"/>
        <end position="154"/>
    </location>
</feature>
<keyword evidence="4 6" id="KW-0472">Membrane</keyword>
<evidence type="ECO:0000259" key="7">
    <source>
        <dbReference type="Pfam" id="PF20684"/>
    </source>
</evidence>
<comment type="subcellular location">
    <subcellularLocation>
        <location evidence="1">Membrane</location>
        <topology evidence="1">Multi-pass membrane protein</topology>
    </subcellularLocation>
</comment>
<dbReference type="Proteomes" id="UP000800097">
    <property type="component" value="Unassembled WGS sequence"/>
</dbReference>
<evidence type="ECO:0000256" key="5">
    <source>
        <dbReference type="ARBA" id="ARBA00038359"/>
    </source>
</evidence>
<evidence type="ECO:0000313" key="8">
    <source>
        <dbReference type="EMBL" id="KAF2276858.1"/>
    </source>
</evidence>
<dbReference type="OrthoDB" id="4329349at2759"/>
<feature type="domain" description="Rhodopsin" evidence="7">
    <location>
        <begin position="22"/>
        <end position="274"/>
    </location>
</feature>
<comment type="similarity">
    <text evidence="5">Belongs to the SAT4 family.</text>
</comment>
<dbReference type="GO" id="GO:0016020">
    <property type="term" value="C:membrane"/>
    <property type="evidence" value="ECO:0007669"/>
    <property type="project" value="UniProtKB-SubCell"/>
</dbReference>
<gene>
    <name evidence="8" type="ORF">EI97DRAFT_323914</name>
</gene>
<dbReference type="PANTHER" id="PTHR33048:SF105">
    <property type="match status" value="1"/>
</dbReference>
<feature type="transmembrane region" description="Helical" evidence="6">
    <location>
        <begin position="41"/>
        <end position="60"/>
    </location>
</feature>
<dbReference type="GeneID" id="54547881"/>
<sequence length="374" mass="41554">MAHNPIVELWTLYAVAVCFTILRTYARIKAVGFRELHPDDYLIWFAILIYTTQCTLGYNVGAAAHGLANNGMTDAERSALSPDSPEYQWRIIGSKIQVAGWTTAAFLLWTLKICMTFFYLRLTKGLGSRYLMRIYVGMGLIAGTFIAVIFTIFLSCRPFSRYWQINPDPGNACQAAISKPILWVKFILNVSTDIYLLLIPIPMLWRSSLRLLKKIATTMVLSAGVAIIVFATLKSIYVIVDPIHGGQVAASWGTRETFAAVITTNLPMIFPLLKSWIMPLLPSHIRSSSNQKNYKTPDGFVTIGGGGGSRSRQGPHSAHHITANMTFDNESEERIIKGDGVIKLQDVHANAIVVSNEVRVTAEDRSSERTTTTF</sequence>
<dbReference type="Pfam" id="PF20684">
    <property type="entry name" value="Fung_rhodopsin"/>
    <property type="match status" value="1"/>
</dbReference>
<dbReference type="EMBL" id="ML986492">
    <property type="protein sequence ID" value="KAF2276858.1"/>
    <property type="molecule type" value="Genomic_DNA"/>
</dbReference>
<dbReference type="InterPro" id="IPR052337">
    <property type="entry name" value="SAT4-like"/>
</dbReference>
<evidence type="ECO:0000256" key="3">
    <source>
        <dbReference type="ARBA" id="ARBA00022989"/>
    </source>
</evidence>
<proteinExistence type="inferred from homology"/>
<organism evidence="8 9">
    <name type="scientific">Westerdykella ornata</name>
    <dbReference type="NCBI Taxonomy" id="318751"/>
    <lineage>
        <taxon>Eukaryota</taxon>
        <taxon>Fungi</taxon>
        <taxon>Dikarya</taxon>
        <taxon>Ascomycota</taxon>
        <taxon>Pezizomycotina</taxon>
        <taxon>Dothideomycetes</taxon>
        <taxon>Pleosporomycetidae</taxon>
        <taxon>Pleosporales</taxon>
        <taxon>Sporormiaceae</taxon>
        <taxon>Westerdykella</taxon>
    </lineage>
</organism>
<dbReference type="PANTHER" id="PTHR33048">
    <property type="entry name" value="PTH11-LIKE INTEGRAL MEMBRANE PROTEIN (AFU_ORTHOLOGUE AFUA_5G11245)"/>
    <property type="match status" value="1"/>
</dbReference>
<feature type="transmembrane region" description="Helical" evidence="6">
    <location>
        <begin position="217"/>
        <end position="237"/>
    </location>
</feature>
<feature type="transmembrane region" description="Helical" evidence="6">
    <location>
        <begin position="6"/>
        <end position="26"/>
    </location>
</feature>
<keyword evidence="9" id="KW-1185">Reference proteome</keyword>
<evidence type="ECO:0000256" key="1">
    <source>
        <dbReference type="ARBA" id="ARBA00004141"/>
    </source>
</evidence>
<evidence type="ECO:0000313" key="9">
    <source>
        <dbReference type="Proteomes" id="UP000800097"/>
    </source>
</evidence>
<keyword evidence="2 6" id="KW-0812">Transmembrane</keyword>
<dbReference type="AlphaFoldDB" id="A0A6A6JLN4"/>
<reference evidence="8" key="1">
    <citation type="journal article" date="2020" name="Stud. Mycol.">
        <title>101 Dothideomycetes genomes: a test case for predicting lifestyles and emergence of pathogens.</title>
        <authorList>
            <person name="Haridas S."/>
            <person name="Albert R."/>
            <person name="Binder M."/>
            <person name="Bloem J."/>
            <person name="Labutti K."/>
            <person name="Salamov A."/>
            <person name="Andreopoulos B."/>
            <person name="Baker S."/>
            <person name="Barry K."/>
            <person name="Bills G."/>
            <person name="Bluhm B."/>
            <person name="Cannon C."/>
            <person name="Castanera R."/>
            <person name="Culley D."/>
            <person name="Daum C."/>
            <person name="Ezra D."/>
            <person name="Gonzalez J."/>
            <person name="Henrissat B."/>
            <person name="Kuo A."/>
            <person name="Liang C."/>
            <person name="Lipzen A."/>
            <person name="Lutzoni F."/>
            <person name="Magnuson J."/>
            <person name="Mondo S."/>
            <person name="Nolan M."/>
            <person name="Ohm R."/>
            <person name="Pangilinan J."/>
            <person name="Park H.-J."/>
            <person name="Ramirez L."/>
            <person name="Alfaro M."/>
            <person name="Sun H."/>
            <person name="Tritt A."/>
            <person name="Yoshinaga Y."/>
            <person name="Zwiers L.-H."/>
            <person name="Turgeon B."/>
            <person name="Goodwin S."/>
            <person name="Spatafora J."/>
            <person name="Crous P."/>
            <person name="Grigoriev I."/>
        </authorList>
    </citation>
    <scope>NUCLEOTIDE SEQUENCE</scope>
    <source>
        <strain evidence="8">CBS 379.55</strain>
    </source>
</reference>
<dbReference type="InterPro" id="IPR049326">
    <property type="entry name" value="Rhodopsin_dom_fungi"/>
</dbReference>
<evidence type="ECO:0000256" key="2">
    <source>
        <dbReference type="ARBA" id="ARBA00022692"/>
    </source>
</evidence>
<dbReference type="RefSeq" id="XP_033654397.1">
    <property type="nucleotide sequence ID" value="XM_033794706.1"/>
</dbReference>
<feature type="transmembrane region" description="Helical" evidence="6">
    <location>
        <begin position="98"/>
        <end position="122"/>
    </location>
</feature>
<keyword evidence="3 6" id="KW-1133">Transmembrane helix</keyword>
<evidence type="ECO:0000256" key="6">
    <source>
        <dbReference type="SAM" id="Phobius"/>
    </source>
</evidence>